<evidence type="ECO:0000313" key="7">
    <source>
        <dbReference type="EMBL" id="SDE52269.1"/>
    </source>
</evidence>
<dbReference type="Gene3D" id="3.60.130.10">
    <property type="entry name" value="Clavaminate synthase-like"/>
    <property type="match status" value="1"/>
</dbReference>
<dbReference type="GO" id="GO:0005737">
    <property type="term" value="C:cytoplasm"/>
    <property type="evidence" value="ECO:0007669"/>
    <property type="project" value="TreeGrafter"/>
</dbReference>
<dbReference type="Proteomes" id="UP000198925">
    <property type="component" value="Unassembled WGS sequence"/>
</dbReference>
<dbReference type="InterPro" id="IPR051323">
    <property type="entry name" value="AtsK-like"/>
</dbReference>
<evidence type="ECO:0000313" key="8">
    <source>
        <dbReference type="Proteomes" id="UP000198925"/>
    </source>
</evidence>
<dbReference type="Pfam" id="PF02668">
    <property type="entry name" value="TauD"/>
    <property type="match status" value="1"/>
</dbReference>
<dbReference type="SUPFAM" id="SSF51197">
    <property type="entry name" value="Clavaminate synthase-like"/>
    <property type="match status" value="1"/>
</dbReference>
<dbReference type="GO" id="GO:0000908">
    <property type="term" value="F:taurine dioxygenase activity"/>
    <property type="evidence" value="ECO:0007669"/>
    <property type="project" value="TreeGrafter"/>
</dbReference>
<dbReference type="InterPro" id="IPR042098">
    <property type="entry name" value="TauD-like_sf"/>
</dbReference>
<keyword evidence="4" id="KW-0560">Oxidoreductase</keyword>
<dbReference type="GO" id="GO:0006790">
    <property type="term" value="P:sulfur compound metabolic process"/>
    <property type="evidence" value="ECO:0007669"/>
    <property type="project" value="TreeGrafter"/>
</dbReference>
<evidence type="ECO:0000259" key="6">
    <source>
        <dbReference type="Pfam" id="PF02668"/>
    </source>
</evidence>
<dbReference type="GO" id="GO:0046872">
    <property type="term" value="F:metal ion binding"/>
    <property type="evidence" value="ECO:0007669"/>
    <property type="project" value="UniProtKB-KW"/>
</dbReference>
<reference evidence="7 8" key="1">
    <citation type="submission" date="2016-10" db="EMBL/GenBank/DDBJ databases">
        <authorList>
            <person name="de Groot N.N."/>
        </authorList>
    </citation>
    <scope>NUCLEOTIDE SEQUENCE [LARGE SCALE GENOMIC DNA]</scope>
    <source>
        <strain evidence="7 8">CPCC 100156</strain>
    </source>
</reference>
<keyword evidence="3 7" id="KW-0223">Dioxygenase</keyword>
<name>A0A1G7DL77_9PROT</name>
<dbReference type="RefSeq" id="WP_090665319.1">
    <property type="nucleotide sequence ID" value="NZ_FMZX01000048.1"/>
</dbReference>
<gene>
    <name evidence="7" type="ORF">SAMN04487779_104814</name>
</gene>
<evidence type="ECO:0000256" key="2">
    <source>
        <dbReference type="ARBA" id="ARBA00022723"/>
    </source>
</evidence>
<keyword evidence="8" id="KW-1185">Reference proteome</keyword>
<organism evidence="7 8">
    <name type="scientific">Belnapia rosea</name>
    <dbReference type="NCBI Taxonomy" id="938405"/>
    <lineage>
        <taxon>Bacteria</taxon>
        <taxon>Pseudomonadati</taxon>
        <taxon>Pseudomonadota</taxon>
        <taxon>Alphaproteobacteria</taxon>
        <taxon>Acetobacterales</taxon>
        <taxon>Roseomonadaceae</taxon>
        <taxon>Belnapia</taxon>
    </lineage>
</organism>
<protein>
    <submittedName>
        <fullName evidence="7">Taurine dioxygenase, alpha-ketoglutarate-dependent</fullName>
    </submittedName>
</protein>
<dbReference type="InterPro" id="IPR003819">
    <property type="entry name" value="TauD/TfdA-like"/>
</dbReference>
<dbReference type="EMBL" id="FMZX01000048">
    <property type="protein sequence ID" value="SDE52269.1"/>
    <property type="molecule type" value="Genomic_DNA"/>
</dbReference>
<sequence>MSKIAIRPLGFAAGAEVTGLDLRQPLAAAERGAIHEAWLRHLVLVFPDQDLTPEQQIAFAQKFGDLDGHASQAPSTLHPDHQEILVLTNKQVGGKPSGTHNSGRNWHTDLSYTERPAKGALLSCKEKPPVGGDTMWANLYLAYDTLSPAIRALLEGLEAIHDVTLIKGIEQRDPALVADMKRRNPAVVHPVVRVHPETERKSLLIGQRIRGFVGMSDEESQSLLSLLNTHATSPEFVYRHRWSVGDLVMWDNRCTCHVALADFDQTKPRVMYRCSLEGEQKTGRIVAAAAAGDRTSMLQAVAAVS</sequence>
<evidence type="ECO:0000256" key="3">
    <source>
        <dbReference type="ARBA" id="ARBA00022964"/>
    </source>
</evidence>
<dbReference type="PANTHER" id="PTHR30468">
    <property type="entry name" value="ALPHA-KETOGLUTARATE-DEPENDENT SULFONATE DIOXYGENASE"/>
    <property type="match status" value="1"/>
</dbReference>
<keyword evidence="2" id="KW-0479">Metal-binding</keyword>
<accession>A0A1G7DL77</accession>
<proteinExistence type="inferred from homology"/>
<evidence type="ECO:0000256" key="4">
    <source>
        <dbReference type="ARBA" id="ARBA00023002"/>
    </source>
</evidence>
<dbReference type="AlphaFoldDB" id="A0A1G7DL77"/>
<evidence type="ECO:0000256" key="1">
    <source>
        <dbReference type="ARBA" id="ARBA00005896"/>
    </source>
</evidence>
<comment type="similarity">
    <text evidence="1">Belongs to the TfdA dioxygenase family.</text>
</comment>
<feature type="domain" description="TauD/TfdA-like" evidence="6">
    <location>
        <begin position="6"/>
        <end position="274"/>
    </location>
</feature>
<keyword evidence="5" id="KW-0408">Iron</keyword>
<evidence type="ECO:0000256" key="5">
    <source>
        <dbReference type="ARBA" id="ARBA00023004"/>
    </source>
</evidence>
<dbReference type="PANTHER" id="PTHR30468:SF1">
    <property type="entry name" value="ALPHA-KETOGLUTARATE-DEPENDENT SULFONATE DIOXYGENASE"/>
    <property type="match status" value="1"/>
</dbReference>